<evidence type="ECO:0000313" key="14">
    <source>
        <dbReference type="Proteomes" id="UP000653127"/>
    </source>
</evidence>
<keyword evidence="6" id="KW-0547">Nucleotide-binding</keyword>
<dbReference type="PANTHER" id="PTHR46173">
    <property type="entry name" value="CCA TRNA NUCLEOTIDYLTRANSFERASE 1, MITOCHONDRIAL"/>
    <property type="match status" value="1"/>
</dbReference>
<evidence type="ECO:0000256" key="5">
    <source>
        <dbReference type="ARBA" id="ARBA00022723"/>
    </source>
</evidence>
<name>A0A926E027_9FIRM</name>
<dbReference type="Gene3D" id="1.10.246.80">
    <property type="match status" value="1"/>
</dbReference>
<accession>A0A926E027</accession>
<dbReference type="InterPro" id="IPR043519">
    <property type="entry name" value="NT_sf"/>
</dbReference>
<keyword evidence="7" id="KW-0460">Magnesium</keyword>
<proteinExistence type="inferred from homology"/>
<protein>
    <submittedName>
        <fullName evidence="13">HD domain-containing protein</fullName>
    </submittedName>
</protein>
<dbReference type="InterPro" id="IPR032810">
    <property type="entry name" value="CCA-adding_enz_C"/>
</dbReference>
<organism evidence="13 14">
    <name type="scientific">Ligaoa zhengdingensis</name>
    <dbReference type="NCBI Taxonomy" id="2763658"/>
    <lineage>
        <taxon>Bacteria</taxon>
        <taxon>Bacillati</taxon>
        <taxon>Bacillota</taxon>
        <taxon>Clostridia</taxon>
        <taxon>Eubacteriales</taxon>
        <taxon>Oscillospiraceae</taxon>
        <taxon>Ligaoa</taxon>
    </lineage>
</organism>
<dbReference type="GO" id="GO:0008033">
    <property type="term" value="P:tRNA processing"/>
    <property type="evidence" value="ECO:0007669"/>
    <property type="project" value="UniProtKB-KW"/>
</dbReference>
<sequence length="444" mass="49790">MELAIPRGVRALMNRLERHGYEAYVVGGCVRDSILGRMPHDWDVTTSALPHQAMAALEGHRMFETGLQHGTITVLTDDGPVEVTTYRVDGAYSDNRRPDKVRFTPSLREDLARRDFTINALAYHPGSGLVDCFGGEEDLRRRLIRCVGDPDRRFHEDALRILRGLRFASALGFSLERHTADSLTRNRALLGRIASERIRDELVGLLCGAGVLPILLDYVPVITQVIPELTPTVGFDQNNPYHIYTVYEHTAHAVAAVAPRPELRLTMLLHDAGKPATCTEDADGRRHFYGHPKVSAAVAREVLHRLRFDNATIARVVKLVEIHDCNLEPTERCVLRQLNRLGEEVFRELLLVKLADNAAQSEYAQGWTRTVREIEPILERVLTEQRCFSLKDLAVDGTDLLRAGIPAGPAVGQELQRLLDLVLDGACENDRDALLAQIPQWKEY</sequence>
<dbReference type="GO" id="GO:0000049">
    <property type="term" value="F:tRNA binding"/>
    <property type="evidence" value="ECO:0007669"/>
    <property type="project" value="TreeGrafter"/>
</dbReference>
<dbReference type="InterPro" id="IPR050264">
    <property type="entry name" value="Bact_CCA-adding_enz_type3_sf"/>
</dbReference>
<evidence type="ECO:0000256" key="2">
    <source>
        <dbReference type="ARBA" id="ARBA00022679"/>
    </source>
</evidence>
<feature type="domain" description="Poly A polymerase head" evidence="10">
    <location>
        <begin position="23"/>
        <end position="145"/>
    </location>
</feature>
<gene>
    <name evidence="13" type="ORF">H8711_07000</name>
</gene>
<reference evidence="13" key="1">
    <citation type="submission" date="2020-08" db="EMBL/GenBank/DDBJ databases">
        <title>Genome public.</title>
        <authorList>
            <person name="Liu C."/>
            <person name="Sun Q."/>
        </authorList>
    </citation>
    <scope>NUCLEOTIDE SEQUENCE</scope>
    <source>
        <strain evidence="13">NSJ-31</strain>
    </source>
</reference>
<comment type="cofactor">
    <cofactor evidence="1">
        <name>Mg(2+)</name>
        <dbReference type="ChEBI" id="CHEBI:18420"/>
    </cofactor>
</comment>
<dbReference type="Gene3D" id="3.30.460.10">
    <property type="entry name" value="Beta Polymerase, domain 2"/>
    <property type="match status" value="1"/>
</dbReference>
<dbReference type="InterPro" id="IPR003607">
    <property type="entry name" value="HD/PDEase_dom"/>
</dbReference>
<dbReference type="Gene3D" id="1.10.3090.10">
    <property type="entry name" value="cca-adding enzyme, domain 2"/>
    <property type="match status" value="1"/>
</dbReference>
<dbReference type="Pfam" id="PF01743">
    <property type="entry name" value="PolyA_pol"/>
    <property type="match status" value="1"/>
</dbReference>
<evidence type="ECO:0000313" key="13">
    <source>
        <dbReference type="EMBL" id="MBC8546682.1"/>
    </source>
</evidence>
<dbReference type="CDD" id="cd00077">
    <property type="entry name" value="HDc"/>
    <property type="match status" value="1"/>
</dbReference>
<evidence type="ECO:0000259" key="10">
    <source>
        <dbReference type="Pfam" id="PF01743"/>
    </source>
</evidence>
<dbReference type="GO" id="GO:0000166">
    <property type="term" value="F:nucleotide binding"/>
    <property type="evidence" value="ECO:0007669"/>
    <property type="project" value="UniProtKB-KW"/>
</dbReference>
<evidence type="ECO:0000256" key="6">
    <source>
        <dbReference type="ARBA" id="ARBA00022741"/>
    </source>
</evidence>
<dbReference type="InterPro" id="IPR032828">
    <property type="entry name" value="PolyA_RNA-bd"/>
</dbReference>
<evidence type="ECO:0000256" key="8">
    <source>
        <dbReference type="ARBA" id="ARBA00022884"/>
    </source>
</evidence>
<keyword evidence="8 9" id="KW-0694">RNA-binding</keyword>
<dbReference type="CDD" id="cd05398">
    <property type="entry name" value="NT_ClassII-CCAase"/>
    <property type="match status" value="1"/>
</dbReference>
<keyword evidence="4" id="KW-0548">Nucleotidyltransferase</keyword>
<dbReference type="EMBL" id="JACRST010000008">
    <property type="protein sequence ID" value="MBC8546682.1"/>
    <property type="molecule type" value="Genomic_DNA"/>
</dbReference>
<dbReference type="InterPro" id="IPR002646">
    <property type="entry name" value="PolA_pol_head_dom"/>
</dbReference>
<dbReference type="Pfam" id="PF13735">
    <property type="entry name" value="tRNA_NucTran2_2"/>
    <property type="match status" value="1"/>
</dbReference>
<dbReference type="SUPFAM" id="SSF81301">
    <property type="entry name" value="Nucleotidyltransferase"/>
    <property type="match status" value="1"/>
</dbReference>
<feature type="domain" description="CCA-adding enzyme C-terminal" evidence="12">
    <location>
        <begin position="295"/>
        <end position="436"/>
    </location>
</feature>
<keyword evidence="3" id="KW-0819">tRNA processing</keyword>
<keyword evidence="5" id="KW-0479">Metal-binding</keyword>
<evidence type="ECO:0000256" key="9">
    <source>
        <dbReference type="RuleBase" id="RU003953"/>
    </source>
</evidence>
<evidence type="ECO:0000259" key="11">
    <source>
        <dbReference type="Pfam" id="PF12627"/>
    </source>
</evidence>
<evidence type="ECO:0000256" key="3">
    <source>
        <dbReference type="ARBA" id="ARBA00022694"/>
    </source>
</evidence>
<dbReference type="AlphaFoldDB" id="A0A926E027"/>
<dbReference type="GO" id="GO:0016779">
    <property type="term" value="F:nucleotidyltransferase activity"/>
    <property type="evidence" value="ECO:0007669"/>
    <property type="project" value="UniProtKB-KW"/>
</dbReference>
<comment type="similarity">
    <text evidence="9">Belongs to the tRNA nucleotidyltransferase/poly(A) polymerase family.</text>
</comment>
<keyword evidence="2 9" id="KW-0808">Transferase</keyword>
<feature type="domain" description="tRNA nucleotidyltransferase/poly(A) polymerase RNA and SrmB- binding" evidence="11">
    <location>
        <begin position="172"/>
        <end position="209"/>
    </location>
</feature>
<dbReference type="RefSeq" id="WP_249282761.1">
    <property type="nucleotide sequence ID" value="NZ_JACRST010000008.1"/>
</dbReference>
<dbReference type="Pfam" id="PF12627">
    <property type="entry name" value="PolyA_pol_RNAbd"/>
    <property type="match status" value="1"/>
</dbReference>
<evidence type="ECO:0000256" key="7">
    <source>
        <dbReference type="ARBA" id="ARBA00022842"/>
    </source>
</evidence>
<evidence type="ECO:0000256" key="4">
    <source>
        <dbReference type="ARBA" id="ARBA00022695"/>
    </source>
</evidence>
<dbReference type="PANTHER" id="PTHR46173:SF1">
    <property type="entry name" value="CCA TRNA NUCLEOTIDYLTRANSFERASE 1, MITOCHONDRIAL"/>
    <property type="match status" value="1"/>
</dbReference>
<dbReference type="GO" id="GO:0046872">
    <property type="term" value="F:metal ion binding"/>
    <property type="evidence" value="ECO:0007669"/>
    <property type="project" value="UniProtKB-KW"/>
</dbReference>
<dbReference type="SUPFAM" id="SSF81891">
    <property type="entry name" value="Poly A polymerase C-terminal region-like"/>
    <property type="match status" value="1"/>
</dbReference>
<keyword evidence="14" id="KW-1185">Reference proteome</keyword>
<comment type="caution">
    <text evidence="13">The sequence shown here is derived from an EMBL/GenBank/DDBJ whole genome shotgun (WGS) entry which is preliminary data.</text>
</comment>
<evidence type="ECO:0000256" key="1">
    <source>
        <dbReference type="ARBA" id="ARBA00001946"/>
    </source>
</evidence>
<evidence type="ECO:0000259" key="12">
    <source>
        <dbReference type="Pfam" id="PF13735"/>
    </source>
</evidence>
<dbReference type="Proteomes" id="UP000653127">
    <property type="component" value="Unassembled WGS sequence"/>
</dbReference>